<proteinExistence type="predicted"/>
<keyword evidence="1" id="KW-0378">Hydrolase</keyword>
<evidence type="ECO:0000313" key="4">
    <source>
        <dbReference type="Proteomes" id="UP000198597"/>
    </source>
</evidence>
<gene>
    <name evidence="3" type="ORF">SAMN04488529_10470</name>
</gene>
<dbReference type="InterPro" id="IPR041796">
    <property type="entry name" value="Mre11_N"/>
</dbReference>
<accession>A0A1H0RYW7</accession>
<organism evidence="3 4">
    <name type="scientific">Clostridium gasigenes</name>
    <dbReference type="NCBI Taxonomy" id="94869"/>
    <lineage>
        <taxon>Bacteria</taxon>
        <taxon>Bacillati</taxon>
        <taxon>Bacillota</taxon>
        <taxon>Clostridia</taxon>
        <taxon>Eubacteriales</taxon>
        <taxon>Clostridiaceae</taxon>
        <taxon>Clostridium</taxon>
    </lineage>
</organism>
<dbReference type="InterPro" id="IPR004843">
    <property type="entry name" value="Calcineurin-like_PHP"/>
</dbReference>
<dbReference type="PANTHER" id="PTHR30337">
    <property type="entry name" value="COMPONENT OF ATP-DEPENDENT DSDNA EXONUCLEASE"/>
    <property type="match status" value="1"/>
</dbReference>
<reference evidence="3 4" key="1">
    <citation type="submission" date="2016-10" db="EMBL/GenBank/DDBJ databases">
        <authorList>
            <person name="de Groot N.N."/>
        </authorList>
    </citation>
    <scope>NUCLEOTIDE SEQUENCE [LARGE SCALE GENOMIC DNA]</scope>
    <source>
        <strain evidence="3 4">DSM 12272</strain>
    </source>
</reference>
<dbReference type="AlphaFoldDB" id="A0A1H0RYW7"/>
<keyword evidence="4" id="KW-1185">Reference proteome</keyword>
<dbReference type="RefSeq" id="WP_089968455.1">
    <property type="nucleotide sequence ID" value="NZ_FNJM01000004.1"/>
</dbReference>
<dbReference type="Proteomes" id="UP000198597">
    <property type="component" value="Unassembled WGS sequence"/>
</dbReference>
<evidence type="ECO:0000259" key="2">
    <source>
        <dbReference type="Pfam" id="PF00149"/>
    </source>
</evidence>
<evidence type="ECO:0000313" key="3">
    <source>
        <dbReference type="EMBL" id="SDP34585.1"/>
    </source>
</evidence>
<dbReference type="InterPro" id="IPR029052">
    <property type="entry name" value="Metallo-depent_PP-like"/>
</dbReference>
<dbReference type="InterPro" id="IPR050535">
    <property type="entry name" value="DNA_Repair-Maintenance_Comp"/>
</dbReference>
<feature type="domain" description="Calcineurin-like phosphoesterase" evidence="2">
    <location>
        <begin position="4"/>
        <end position="195"/>
    </location>
</feature>
<dbReference type="SUPFAM" id="SSF56300">
    <property type="entry name" value="Metallo-dependent phosphatases"/>
    <property type="match status" value="1"/>
</dbReference>
<name>A0A1H0RYW7_9CLOT</name>
<protein>
    <submittedName>
        <fullName evidence="3">DNA repair exonuclease SbcCD nuclease subunit</fullName>
    </submittedName>
</protein>
<keyword evidence="3" id="KW-0269">Exonuclease</keyword>
<dbReference type="OrthoDB" id="9773856at2"/>
<dbReference type="PANTHER" id="PTHR30337:SF7">
    <property type="entry name" value="PHOSPHOESTERASE"/>
    <property type="match status" value="1"/>
</dbReference>
<sequence>MKKIKILHCGDMHFDTPFKELNSKLSSISKEELLEVLSTIINICKTNSVDIMLMAGDIFDNLTVNKKTLAFIREQLERIENIKVFISPGNHDPYNTNSFYKMIEWPSNVHVFKSEMEKVYIEKLDTIVWGAAFNKPHIRESLLKEVKAQTNYINLMVLHGEISQSEGGNVYNPITLREIGESGVDYLALGHRHSYTGILRERSTCYAYCGCPQGRGFDEVGDKGVILGEVYKGSVNLEFTKTSKRNYYVREVDISKAFSNEEVKAIILRDVKEEDRLKNFYKIVLVGTLEPHLNLKEDVIFEKLKDEFYFIKIVDKTEIQIDFDEISKDYSLKGIFAAKLLKELEENKDEENIEVIKMALKLGIQCLSQEEVNLNDY</sequence>
<keyword evidence="3" id="KW-0540">Nuclease</keyword>
<dbReference type="Pfam" id="PF00149">
    <property type="entry name" value="Metallophos"/>
    <property type="match status" value="1"/>
</dbReference>
<dbReference type="CDD" id="cd00840">
    <property type="entry name" value="MPP_Mre11_N"/>
    <property type="match status" value="1"/>
</dbReference>
<evidence type="ECO:0000256" key="1">
    <source>
        <dbReference type="ARBA" id="ARBA00022801"/>
    </source>
</evidence>
<dbReference type="GO" id="GO:0004527">
    <property type="term" value="F:exonuclease activity"/>
    <property type="evidence" value="ECO:0007669"/>
    <property type="project" value="UniProtKB-KW"/>
</dbReference>
<dbReference type="Gene3D" id="3.60.21.10">
    <property type="match status" value="1"/>
</dbReference>
<dbReference type="EMBL" id="FNJM01000004">
    <property type="protein sequence ID" value="SDP34585.1"/>
    <property type="molecule type" value="Genomic_DNA"/>
</dbReference>
<dbReference type="STRING" id="94869.SAMN04488529_10470"/>